<organism evidence="8 9">
    <name type="scientific">Microlunatus parietis</name>
    <dbReference type="NCBI Taxonomy" id="682979"/>
    <lineage>
        <taxon>Bacteria</taxon>
        <taxon>Bacillati</taxon>
        <taxon>Actinomycetota</taxon>
        <taxon>Actinomycetes</taxon>
        <taxon>Propionibacteriales</taxon>
        <taxon>Propionibacteriaceae</taxon>
        <taxon>Microlunatus</taxon>
    </lineage>
</organism>
<dbReference type="HAMAP" id="MF_00265">
    <property type="entry name" value="VapC_Nob1"/>
    <property type="match status" value="1"/>
</dbReference>
<dbReference type="GO" id="GO:0000287">
    <property type="term" value="F:magnesium ion binding"/>
    <property type="evidence" value="ECO:0007669"/>
    <property type="project" value="UniProtKB-UniRule"/>
</dbReference>
<dbReference type="PANTHER" id="PTHR38826:SF5">
    <property type="entry name" value="RIBONUCLEASE VAPC13"/>
    <property type="match status" value="1"/>
</dbReference>
<comment type="function">
    <text evidence="6">Toxic component of a toxin-antitoxin (TA) system. An RNase.</text>
</comment>
<evidence type="ECO:0000256" key="2">
    <source>
        <dbReference type="ARBA" id="ARBA00022722"/>
    </source>
</evidence>
<keyword evidence="2 6" id="KW-0540">Nuclease</keyword>
<evidence type="ECO:0000259" key="7">
    <source>
        <dbReference type="Pfam" id="PF01850"/>
    </source>
</evidence>
<dbReference type="Proteomes" id="UP000569914">
    <property type="component" value="Unassembled WGS sequence"/>
</dbReference>
<keyword evidence="5 6" id="KW-0460">Magnesium</keyword>
<comment type="caution">
    <text evidence="8">The sequence shown here is derived from an EMBL/GenBank/DDBJ whole genome shotgun (WGS) entry which is preliminary data.</text>
</comment>
<dbReference type="PANTHER" id="PTHR38826">
    <property type="entry name" value="RIBONUCLEASE VAPC13"/>
    <property type="match status" value="1"/>
</dbReference>
<gene>
    <name evidence="6" type="primary">vapC</name>
    <name evidence="8" type="ORF">BKA15_001017</name>
</gene>
<feature type="binding site" evidence="6">
    <location>
        <position position="102"/>
    </location>
    <ligand>
        <name>Mg(2+)</name>
        <dbReference type="ChEBI" id="CHEBI:18420"/>
    </ligand>
</feature>
<dbReference type="GO" id="GO:0090729">
    <property type="term" value="F:toxin activity"/>
    <property type="evidence" value="ECO:0007669"/>
    <property type="project" value="UniProtKB-KW"/>
</dbReference>
<proteinExistence type="inferred from homology"/>
<keyword evidence="4 6" id="KW-0378">Hydrolase</keyword>
<dbReference type="Pfam" id="PF01850">
    <property type="entry name" value="PIN"/>
    <property type="match status" value="1"/>
</dbReference>
<evidence type="ECO:0000313" key="8">
    <source>
        <dbReference type="EMBL" id="NYE69688.1"/>
    </source>
</evidence>
<dbReference type="InterPro" id="IPR029060">
    <property type="entry name" value="PIN-like_dom_sf"/>
</dbReference>
<evidence type="ECO:0000256" key="1">
    <source>
        <dbReference type="ARBA" id="ARBA00022649"/>
    </source>
</evidence>
<protein>
    <recommendedName>
        <fullName evidence="6">Ribonuclease VapC</fullName>
        <shortName evidence="6">RNase VapC</shortName>
        <ecNumber evidence="6">3.1.-.-</ecNumber>
    </recommendedName>
    <alternativeName>
        <fullName evidence="6">Toxin VapC</fullName>
    </alternativeName>
</protein>
<sequence>MITPRVLVDTAIFAYALGGEHPEREPCRRVVAAARDRLIEPHASWDLVQELVFHRLRRTSRTTAVEQARAAAEMLHLHDVDSSVVLRSLDLIMTTDTIRGRDALHAATALEHGITMIVTPDSDFDGVPGLIRVDPSKIESVAQAAG</sequence>
<evidence type="ECO:0000256" key="4">
    <source>
        <dbReference type="ARBA" id="ARBA00022801"/>
    </source>
</evidence>
<evidence type="ECO:0000313" key="9">
    <source>
        <dbReference type="Proteomes" id="UP000569914"/>
    </source>
</evidence>
<keyword evidence="1 6" id="KW-1277">Toxin-antitoxin system</keyword>
<dbReference type="InterPro" id="IPR002716">
    <property type="entry name" value="PIN_dom"/>
</dbReference>
<dbReference type="SUPFAM" id="SSF88723">
    <property type="entry name" value="PIN domain-like"/>
    <property type="match status" value="1"/>
</dbReference>
<dbReference type="GO" id="GO:0004540">
    <property type="term" value="F:RNA nuclease activity"/>
    <property type="evidence" value="ECO:0007669"/>
    <property type="project" value="InterPro"/>
</dbReference>
<reference evidence="8 9" key="1">
    <citation type="submission" date="2020-07" db="EMBL/GenBank/DDBJ databases">
        <title>Sequencing the genomes of 1000 actinobacteria strains.</title>
        <authorList>
            <person name="Klenk H.-P."/>
        </authorList>
    </citation>
    <scope>NUCLEOTIDE SEQUENCE [LARGE SCALE GENOMIC DNA]</scope>
    <source>
        <strain evidence="8 9">DSM 22083</strain>
    </source>
</reference>
<evidence type="ECO:0000256" key="5">
    <source>
        <dbReference type="ARBA" id="ARBA00022842"/>
    </source>
</evidence>
<dbReference type="InterPro" id="IPR052106">
    <property type="entry name" value="PINc/VapC_TA"/>
</dbReference>
<dbReference type="InterPro" id="IPR022907">
    <property type="entry name" value="VapC_family"/>
</dbReference>
<keyword evidence="3 6" id="KW-0479">Metal-binding</keyword>
<dbReference type="RefSeq" id="WP_179748619.1">
    <property type="nucleotide sequence ID" value="NZ_JACCBU010000001.1"/>
</dbReference>
<comment type="similarity">
    <text evidence="6">Belongs to the PINc/VapC protein family.</text>
</comment>
<keyword evidence="9" id="KW-1185">Reference proteome</keyword>
<dbReference type="Gene3D" id="3.40.50.1010">
    <property type="entry name" value="5'-nuclease"/>
    <property type="match status" value="1"/>
</dbReference>
<evidence type="ECO:0000256" key="3">
    <source>
        <dbReference type="ARBA" id="ARBA00022723"/>
    </source>
</evidence>
<accession>A0A7Y9LAE3</accession>
<name>A0A7Y9LAE3_9ACTN</name>
<feature type="binding site" evidence="6">
    <location>
        <position position="9"/>
    </location>
    <ligand>
        <name>Mg(2+)</name>
        <dbReference type="ChEBI" id="CHEBI:18420"/>
    </ligand>
</feature>
<dbReference type="GO" id="GO:0016787">
    <property type="term" value="F:hydrolase activity"/>
    <property type="evidence" value="ECO:0007669"/>
    <property type="project" value="UniProtKB-KW"/>
</dbReference>
<evidence type="ECO:0000256" key="6">
    <source>
        <dbReference type="HAMAP-Rule" id="MF_00265"/>
    </source>
</evidence>
<keyword evidence="6" id="KW-0800">Toxin</keyword>
<comment type="cofactor">
    <cofactor evidence="6">
        <name>Mg(2+)</name>
        <dbReference type="ChEBI" id="CHEBI:18420"/>
    </cofactor>
</comment>
<dbReference type="EMBL" id="JACCBU010000001">
    <property type="protein sequence ID" value="NYE69688.1"/>
    <property type="molecule type" value="Genomic_DNA"/>
</dbReference>
<dbReference type="AlphaFoldDB" id="A0A7Y9LAE3"/>
<dbReference type="EC" id="3.1.-.-" evidence="6"/>
<feature type="domain" description="PIN" evidence="7">
    <location>
        <begin position="6"/>
        <end position="128"/>
    </location>
</feature>